<organism evidence="1 2">
    <name type="scientific">Lipomyces orientalis</name>
    <dbReference type="NCBI Taxonomy" id="1233043"/>
    <lineage>
        <taxon>Eukaryota</taxon>
        <taxon>Fungi</taxon>
        <taxon>Dikarya</taxon>
        <taxon>Ascomycota</taxon>
        <taxon>Saccharomycotina</taxon>
        <taxon>Lipomycetes</taxon>
        <taxon>Lipomycetales</taxon>
        <taxon>Lipomycetaceae</taxon>
        <taxon>Lipomyces</taxon>
    </lineage>
</organism>
<sequence>MATTGDLQAGIAALALSDDAAPASVPTSVPLELATPVENGAPPDEDASDDEAQGATPDASGATAPKKKKKKPKKKSKSANGANGGAVKQTCPPTVGISKFYQSGIYPEGETMEYRDDNKYRTTNEEKRYLDRMNYEAHNDLRKAAEVHRQVRKYAREMIKPGMAIIEIADNIENAVRNLAEGDGMDAGMGFPTGLSLNHCAAHYTPNAGDKTVLQYEDVMKVDIGVHVNGRIVDSAFTMAFDPQYDNLLAAVKDATNTGVKEAGIDVRLCDIGAAIQEVMESYEVEIGGKTMQVKPIRNLNGHNINPYEIHGGKSVPIVKGGDQTKMEEGETFAIETFGSTGRGFVHSDGECSHYGKRVDAGHIPLRLNKAKSLLHTIEKHFGTLPFCRRYLDRLGEEKYLLALNNLVMSGVVQDYPPLLDVKGSKTAQYEHTILLRPTVKEVVSRGDDF</sequence>
<keyword evidence="2" id="KW-1185">Reference proteome</keyword>
<proteinExistence type="predicted"/>
<dbReference type="EMBL" id="MU970035">
    <property type="protein sequence ID" value="KAK9326248.1"/>
    <property type="molecule type" value="Genomic_DNA"/>
</dbReference>
<accession>A0ACC3TYF5</accession>
<gene>
    <name evidence="1" type="ORF">V1517DRAFT_312219</name>
</gene>
<evidence type="ECO:0000313" key="2">
    <source>
        <dbReference type="Proteomes" id="UP001489719"/>
    </source>
</evidence>
<dbReference type="Proteomes" id="UP001489719">
    <property type="component" value="Unassembled WGS sequence"/>
</dbReference>
<reference evidence="2" key="1">
    <citation type="journal article" date="2024" name="Front. Bioeng. Biotechnol.">
        <title>Genome-scale model development and genomic sequencing of the oleaginous clade Lipomyces.</title>
        <authorList>
            <person name="Czajka J.J."/>
            <person name="Han Y."/>
            <person name="Kim J."/>
            <person name="Mondo S.J."/>
            <person name="Hofstad B.A."/>
            <person name="Robles A."/>
            <person name="Haridas S."/>
            <person name="Riley R."/>
            <person name="LaButti K."/>
            <person name="Pangilinan J."/>
            <person name="Andreopoulos W."/>
            <person name="Lipzen A."/>
            <person name="Yan J."/>
            <person name="Wang M."/>
            <person name="Ng V."/>
            <person name="Grigoriev I.V."/>
            <person name="Spatafora J.W."/>
            <person name="Magnuson J.K."/>
            <person name="Baker S.E."/>
            <person name="Pomraning K.R."/>
        </authorList>
    </citation>
    <scope>NUCLEOTIDE SEQUENCE [LARGE SCALE GENOMIC DNA]</scope>
    <source>
        <strain evidence="2">CBS 10300</strain>
    </source>
</reference>
<protein>
    <submittedName>
        <fullName evidence="1">Peptidase M24, structural domain-containing protein</fullName>
    </submittedName>
</protein>
<comment type="caution">
    <text evidence="1">The sequence shown here is derived from an EMBL/GenBank/DDBJ whole genome shotgun (WGS) entry which is preliminary data.</text>
</comment>
<name>A0ACC3TYF5_9ASCO</name>
<evidence type="ECO:0000313" key="1">
    <source>
        <dbReference type="EMBL" id="KAK9326248.1"/>
    </source>
</evidence>